<accession>A0ACB8ZZ57</accession>
<proteinExistence type="predicted"/>
<reference evidence="1 2" key="2">
    <citation type="journal article" date="2022" name="Mol. Ecol. Resour.">
        <title>The genomes of chicory, endive, great burdock and yacon provide insights into Asteraceae paleo-polyploidization history and plant inulin production.</title>
        <authorList>
            <person name="Fan W."/>
            <person name="Wang S."/>
            <person name="Wang H."/>
            <person name="Wang A."/>
            <person name="Jiang F."/>
            <person name="Liu H."/>
            <person name="Zhao H."/>
            <person name="Xu D."/>
            <person name="Zhang Y."/>
        </authorList>
    </citation>
    <scope>NUCLEOTIDE SEQUENCE [LARGE SCALE GENOMIC DNA]</scope>
    <source>
        <strain evidence="2">cv. Niubang</strain>
    </source>
</reference>
<protein>
    <submittedName>
        <fullName evidence="1">Uncharacterized protein</fullName>
    </submittedName>
</protein>
<gene>
    <name evidence="1" type="ORF">L6452_28518</name>
</gene>
<comment type="caution">
    <text evidence="1">The sequence shown here is derived from an EMBL/GenBank/DDBJ whole genome shotgun (WGS) entry which is preliminary data.</text>
</comment>
<evidence type="ECO:0000313" key="1">
    <source>
        <dbReference type="EMBL" id="KAI3702766.1"/>
    </source>
</evidence>
<keyword evidence="2" id="KW-1185">Reference proteome</keyword>
<dbReference type="Proteomes" id="UP001055879">
    <property type="component" value="Linkage Group LG09"/>
</dbReference>
<dbReference type="EMBL" id="CM042055">
    <property type="protein sequence ID" value="KAI3702766.1"/>
    <property type="molecule type" value="Genomic_DNA"/>
</dbReference>
<name>A0ACB8ZZ57_ARCLA</name>
<reference evidence="2" key="1">
    <citation type="journal article" date="2022" name="Mol. Ecol. Resour.">
        <title>The genomes of chicory, endive, great burdock and yacon provide insights into Asteraceae palaeo-polyploidization history and plant inulin production.</title>
        <authorList>
            <person name="Fan W."/>
            <person name="Wang S."/>
            <person name="Wang H."/>
            <person name="Wang A."/>
            <person name="Jiang F."/>
            <person name="Liu H."/>
            <person name="Zhao H."/>
            <person name="Xu D."/>
            <person name="Zhang Y."/>
        </authorList>
    </citation>
    <scope>NUCLEOTIDE SEQUENCE [LARGE SCALE GENOMIC DNA]</scope>
    <source>
        <strain evidence="2">cv. Niubang</strain>
    </source>
</reference>
<organism evidence="1 2">
    <name type="scientific">Arctium lappa</name>
    <name type="common">Greater burdock</name>
    <name type="synonym">Lappa major</name>
    <dbReference type="NCBI Taxonomy" id="4217"/>
    <lineage>
        <taxon>Eukaryota</taxon>
        <taxon>Viridiplantae</taxon>
        <taxon>Streptophyta</taxon>
        <taxon>Embryophyta</taxon>
        <taxon>Tracheophyta</taxon>
        <taxon>Spermatophyta</taxon>
        <taxon>Magnoliopsida</taxon>
        <taxon>eudicotyledons</taxon>
        <taxon>Gunneridae</taxon>
        <taxon>Pentapetalae</taxon>
        <taxon>asterids</taxon>
        <taxon>campanulids</taxon>
        <taxon>Asterales</taxon>
        <taxon>Asteraceae</taxon>
        <taxon>Carduoideae</taxon>
        <taxon>Cardueae</taxon>
        <taxon>Arctiinae</taxon>
        <taxon>Arctium</taxon>
    </lineage>
</organism>
<sequence length="94" mass="10808">MKQGDTDLQREGEGWCRRSCKSSSDEKRCKGARYGDCGSGKWRCFIEYVGEEHWLMFLPVESDNEMGGARISRFYTSSSSPWVGFIYLHAQLKP</sequence>
<evidence type="ECO:0000313" key="2">
    <source>
        <dbReference type="Proteomes" id="UP001055879"/>
    </source>
</evidence>